<dbReference type="InterPro" id="IPR010912">
    <property type="entry name" value="SPOC_met"/>
</dbReference>
<dbReference type="Proteomes" id="UP000784294">
    <property type="component" value="Unassembled WGS sequence"/>
</dbReference>
<feature type="domain" description="SPOC" evidence="4">
    <location>
        <begin position="261"/>
        <end position="485"/>
    </location>
</feature>
<keyword evidence="6" id="KW-1185">Reference proteome</keyword>
<comment type="caution">
    <text evidence="5">The sequence shown here is derived from an EMBL/GenBank/DDBJ whole genome shotgun (WGS) entry which is preliminary data.</text>
</comment>
<evidence type="ECO:0000256" key="3">
    <source>
        <dbReference type="ARBA" id="ARBA00023242"/>
    </source>
</evidence>
<proteinExistence type="predicted"/>
<evidence type="ECO:0000256" key="1">
    <source>
        <dbReference type="ARBA" id="ARBA00004123"/>
    </source>
</evidence>
<evidence type="ECO:0000259" key="4">
    <source>
        <dbReference type="PROSITE" id="PS50917"/>
    </source>
</evidence>
<dbReference type="SUPFAM" id="SSF100939">
    <property type="entry name" value="SPOC domain-like"/>
    <property type="match status" value="2"/>
</dbReference>
<evidence type="ECO:0000256" key="2">
    <source>
        <dbReference type="ARBA" id="ARBA00022884"/>
    </source>
</evidence>
<reference evidence="5" key="1">
    <citation type="submission" date="2018-11" db="EMBL/GenBank/DDBJ databases">
        <authorList>
            <consortium name="Pathogen Informatics"/>
        </authorList>
    </citation>
    <scope>NUCLEOTIDE SEQUENCE</scope>
</reference>
<dbReference type="GO" id="GO:0005634">
    <property type="term" value="C:nucleus"/>
    <property type="evidence" value="ECO:0007669"/>
    <property type="project" value="UniProtKB-SubCell"/>
</dbReference>
<gene>
    <name evidence="5" type="ORF">PXEA_LOCUS5074</name>
</gene>
<comment type="subcellular location">
    <subcellularLocation>
        <location evidence="1">Nucleus</location>
    </subcellularLocation>
</comment>
<dbReference type="AlphaFoldDB" id="A0A448WH41"/>
<dbReference type="InterPro" id="IPR016194">
    <property type="entry name" value="SPOC-like_C_dom_sf"/>
</dbReference>
<keyword evidence="2" id="KW-0694">RNA-binding</keyword>
<dbReference type="EMBL" id="CAAALY010012376">
    <property type="protein sequence ID" value="VEL11634.1"/>
    <property type="molecule type" value="Genomic_DNA"/>
</dbReference>
<sequence length="563" mass="58507">MFRLSQQLSGPGNSPAAAVAAAAAAAAAAVARVVAPNRQCSSQPSPLSVVSTCSQAPTLLTNQSSLLHNSTESRPSSVQSPKTITPPIPSISQIPACSTCIIPPVISSLSGDLDSSLVISPFLASGASSGPSGSIGVIGGCSSRAQTPNLSAHRPSPLLGLSVNANSANSASAVATATATLVASSGSGVSSTDGPRTEIASTCRLPVSLSDTCGGFVGDNDATASLKPTSGNSNNQLSKVSISSEPACTAPQNLGPYPTQWDLFFPAYPLVWQGRLSLKNSEARVALHYVQGNHELLRSCMALLAAGGGGSPQASLVQTGGPLRIVQRMRLEPAQLEGVQRKLAQAGASCACLALAAGEADEEKSEPGGSGAAELFARDGIETDDSGSSSRSCPVGQRRLSESADLLRQAQILTDGFIRYMQDKMAAGIINVSHPGFPLQYRTSDRAFSYRFDDNPICIIGSAVKVVQMINSLDPHEQFSVVAFISRPIMEQFLSRGTSFSSKKNVSDAVIRAVSPALTHNWPCPLFHFPRLQGLRYHQPREAIFTSEADLAVSSARALLTHS</sequence>
<evidence type="ECO:0000313" key="6">
    <source>
        <dbReference type="Proteomes" id="UP000784294"/>
    </source>
</evidence>
<name>A0A448WH41_9PLAT</name>
<dbReference type="PROSITE" id="PS50917">
    <property type="entry name" value="SPOC"/>
    <property type="match status" value="1"/>
</dbReference>
<evidence type="ECO:0000313" key="5">
    <source>
        <dbReference type="EMBL" id="VEL11634.1"/>
    </source>
</evidence>
<dbReference type="GO" id="GO:0003723">
    <property type="term" value="F:RNA binding"/>
    <property type="evidence" value="ECO:0007669"/>
    <property type="project" value="UniProtKB-KW"/>
</dbReference>
<dbReference type="InterPro" id="IPR012921">
    <property type="entry name" value="SPOC_C"/>
</dbReference>
<keyword evidence="3" id="KW-0539">Nucleus</keyword>
<accession>A0A448WH41</accession>
<protein>
    <recommendedName>
        <fullName evidence="4">SPOC domain-containing protein</fullName>
    </recommendedName>
</protein>
<organism evidence="5 6">
    <name type="scientific">Protopolystoma xenopodis</name>
    <dbReference type="NCBI Taxonomy" id="117903"/>
    <lineage>
        <taxon>Eukaryota</taxon>
        <taxon>Metazoa</taxon>
        <taxon>Spiralia</taxon>
        <taxon>Lophotrochozoa</taxon>
        <taxon>Platyhelminthes</taxon>
        <taxon>Monogenea</taxon>
        <taxon>Polyopisthocotylea</taxon>
        <taxon>Polystomatidea</taxon>
        <taxon>Polystomatidae</taxon>
        <taxon>Protopolystoma</taxon>
    </lineage>
</organism>
<dbReference type="Gene3D" id="2.40.290.10">
    <property type="match status" value="1"/>
</dbReference>
<dbReference type="Pfam" id="PF07744">
    <property type="entry name" value="SPOC"/>
    <property type="match status" value="1"/>
</dbReference>
<dbReference type="OrthoDB" id="6407164at2759"/>